<dbReference type="OrthoDB" id="9796461at2"/>
<keyword evidence="1" id="KW-1133">Transmembrane helix</keyword>
<feature type="transmembrane region" description="Helical" evidence="1">
    <location>
        <begin position="52"/>
        <end position="71"/>
    </location>
</feature>
<keyword evidence="4" id="KW-1185">Reference proteome</keyword>
<evidence type="ECO:0000259" key="2">
    <source>
        <dbReference type="Pfam" id="PF01757"/>
    </source>
</evidence>
<keyword evidence="1" id="KW-0812">Transmembrane</keyword>
<dbReference type="PANTHER" id="PTHR23028:SF53">
    <property type="entry name" value="ACYL_TRANSF_3 DOMAIN-CONTAINING PROTEIN"/>
    <property type="match status" value="1"/>
</dbReference>
<evidence type="ECO:0000256" key="1">
    <source>
        <dbReference type="SAM" id="Phobius"/>
    </source>
</evidence>
<accession>A0A385SPA0</accession>
<proteinExistence type="predicted"/>
<dbReference type="Pfam" id="PF01757">
    <property type="entry name" value="Acyl_transf_3"/>
    <property type="match status" value="1"/>
</dbReference>
<feature type="domain" description="Acyltransferase 3" evidence="2">
    <location>
        <begin position="5"/>
        <end position="313"/>
    </location>
</feature>
<dbReference type="RefSeq" id="WP_119754581.1">
    <property type="nucleotide sequence ID" value="NZ_CP032382.1"/>
</dbReference>
<dbReference type="InterPro" id="IPR050879">
    <property type="entry name" value="Acyltransferase_3"/>
</dbReference>
<dbReference type="Proteomes" id="UP000266183">
    <property type="component" value="Chromosome"/>
</dbReference>
<dbReference type="PANTHER" id="PTHR23028">
    <property type="entry name" value="ACETYLTRANSFERASE"/>
    <property type="match status" value="1"/>
</dbReference>
<keyword evidence="1" id="KW-0472">Membrane</keyword>
<feature type="transmembrane region" description="Helical" evidence="1">
    <location>
        <begin position="290"/>
        <end position="310"/>
    </location>
</feature>
<feature type="transmembrane region" description="Helical" evidence="1">
    <location>
        <begin position="192"/>
        <end position="211"/>
    </location>
</feature>
<evidence type="ECO:0000313" key="4">
    <source>
        <dbReference type="Proteomes" id="UP000266183"/>
    </source>
</evidence>
<protein>
    <submittedName>
        <fullName evidence="3">Acyltransferase</fullName>
    </submittedName>
</protein>
<feature type="transmembrane region" description="Helical" evidence="1">
    <location>
        <begin position="256"/>
        <end position="278"/>
    </location>
</feature>
<feature type="transmembrane region" description="Helical" evidence="1">
    <location>
        <begin position="92"/>
        <end position="114"/>
    </location>
</feature>
<dbReference type="AlphaFoldDB" id="A0A385SPA0"/>
<gene>
    <name evidence="3" type="ORF">D4L85_12295</name>
</gene>
<feature type="transmembrane region" description="Helical" evidence="1">
    <location>
        <begin position="139"/>
        <end position="159"/>
    </location>
</feature>
<dbReference type="GO" id="GO:0016747">
    <property type="term" value="F:acyltransferase activity, transferring groups other than amino-acyl groups"/>
    <property type="evidence" value="ECO:0007669"/>
    <property type="project" value="InterPro"/>
</dbReference>
<sequence>MQKYPSINGLRAISILLVLLGHLHVTSSIFQVWKEDNRLLNLVKYFLLNHHFGVNVFFVVSGFLITSLLLDEEQRTRTISFKKFYIRRTLRIFPAYYFVLLVYFLLQLGGYFHFNTLSWITSLTFTKQFYSHDWQTGHFWSLSVEEIFYLFWPLVFVAGDRFRKRTAILLIVLVPLMRIVFHFYPTEWRNDLTLFTRIDGIALGCLVALYKEEILAKLSAYWTAVFIFAAAALLVLPDVRFHLAKIGLEFILIPLGTTYGSIANVLIALILLYSVFGPQRLWFRMLNSRVMDYVGMLSYSIYLWQEFFIWGREGHKDWIHQFPQNIVFTFLAAMGSYYLIEKPFLRLKAKFSSDAAPTGKTVQVAEAP</sequence>
<dbReference type="InterPro" id="IPR002656">
    <property type="entry name" value="Acyl_transf_3_dom"/>
</dbReference>
<name>A0A385SPA0_9BACT</name>
<organism evidence="3 4">
    <name type="scientific">Chryseolinea soli</name>
    <dbReference type="NCBI Taxonomy" id="2321403"/>
    <lineage>
        <taxon>Bacteria</taxon>
        <taxon>Pseudomonadati</taxon>
        <taxon>Bacteroidota</taxon>
        <taxon>Cytophagia</taxon>
        <taxon>Cytophagales</taxon>
        <taxon>Fulvivirgaceae</taxon>
        <taxon>Chryseolinea</taxon>
    </lineage>
</organism>
<keyword evidence="3" id="KW-0012">Acyltransferase</keyword>
<dbReference type="EMBL" id="CP032382">
    <property type="protein sequence ID" value="AYB31310.1"/>
    <property type="molecule type" value="Genomic_DNA"/>
</dbReference>
<keyword evidence="3" id="KW-0808">Transferase</keyword>
<feature type="transmembrane region" description="Helical" evidence="1">
    <location>
        <begin position="218"/>
        <end position="236"/>
    </location>
</feature>
<reference evidence="4" key="1">
    <citation type="submission" date="2018-09" db="EMBL/GenBank/DDBJ databases">
        <title>Chryseolinea sp. KIS68-18 isolated from soil.</title>
        <authorList>
            <person name="Weon H.-Y."/>
            <person name="Kwon S.-W."/>
            <person name="Lee S.A."/>
        </authorList>
    </citation>
    <scope>NUCLEOTIDE SEQUENCE [LARGE SCALE GENOMIC DNA]</scope>
    <source>
        <strain evidence="4">KIS68-18</strain>
    </source>
</reference>
<dbReference type="GO" id="GO:0016020">
    <property type="term" value="C:membrane"/>
    <property type="evidence" value="ECO:0007669"/>
    <property type="project" value="TreeGrafter"/>
</dbReference>
<feature type="transmembrane region" description="Helical" evidence="1">
    <location>
        <begin position="12"/>
        <end position="32"/>
    </location>
</feature>
<evidence type="ECO:0000313" key="3">
    <source>
        <dbReference type="EMBL" id="AYB31310.1"/>
    </source>
</evidence>
<dbReference type="GO" id="GO:0000271">
    <property type="term" value="P:polysaccharide biosynthetic process"/>
    <property type="evidence" value="ECO:0007669"/>
    <property type="project" value="TreeGrafter"/>
</dbReference>
<feature type="transmembrane region" description="Helical" evidence="1">
    <location>
        <begin position="166"/>
        <end position="186"/>
    </location>
</feature>
<feature type="transmembrane region" description="Helical" evidence="1">
    <location>
        <begin position="322"/>
        <end position="340"/>
    </location>
</feature>
<dbReference type="KEGG" id="chk:D4L85_12295"/>